<keyword evidence="8" id="KW-1185">Reference proteome</keyword>
<keyword evidence="2 3" id="KW-0067">ATP-binding</keyword>
<gene>
    <name evidence="7" type="ORF">HD596_010314</name>
</gene>
<dbReference type="InterPro" id="IPR011991">
    <property type="entry name" value="ArsR-like_HTH"/>
</dbReference>
<evidence type="ECO:0000256" key="3">
    <source>
        <dbReference type="PROSITE-ProRule" id="PRU00289"/>
    </source>
</evidence>
<dbReference type="RefSeq" id="WP_185076522.1">
    <property type="nucleotide sequence ID" value="NZ_JACHMB010000001.1"/>
</dbReference>
<dbReference type="Pfam" id="PF13412">
    <property type="entry name" value="HTH_24"/>
    <property type="match status" value="1"/>
</dbReference>
<keyword evidence="5" id="KW-1133">Transmembrane helix</keyword>
<protein>
    <submittedName>
        <fullName evidence="7">S-DNA-T family DNA segregation ATPase FtsK/SpoIIIE</fullName>
    </submittedName>
</protein>
<sequence length="615" mass="67475">MNPRHRASHAQMRRNARRMRRYGVEPMALITEDLEFAPLVIASIARAVWRYRSELAPLTIATSDLVAGVILRRWFPEWWPTVIIATVIVAGAVAIWGRWVNLPRPVERGYATVTTAFAGAWLTLAAYLGPFTAPLPAVLGIGTLVLAVPWWAHRRRRARVRVERTLAAWPDIAQAVGLAGSRVQSAIVDLWGYRFRLGLGLGQTVEDALSAVPRLESALGTTRGGVRVQPVASKKANRADVRVIETDPHADAITWPGPSITSITQPAKLGLFEDGTPVRVPLLRRHGLFAGMSGAGKSGGVNVLLGDLTACEDVILWAVDLKRGMELMPWASCIDRLATTPQEAESLLADAVVILDGRADDLTRRGERVWEPSPDRPALIIIVDEYAELASEAPRAIDYADSIARRGRAPAVNLIAATQRPSKDAMGKSAVRSQMDVRLCFRVREPRDGDLILGQGMVKAGWHPHKLDAPGKFLISSPEHDIPRRARTCLLDDEGVQATAERHAEHRPSLDAVSLAALDDAASRAERHADASIDEELTSPRHARQIAPKRGDSVLWTVLRDAPENGITVDELITATGMSRPTIYRRLAQLENDGRVRQVSRGRWRARLDPNPDPA</sequence>
<feature type="transmembrane region" description="Helical" evidence="5">
    <location>
        <begin position="109"/>
        <end position="128"/>
    </location>
</feature>
<comment type="caution">
    <text evidence="7">The sequence shown here is derived from an EMBL/GenBank/DDBJ whole genome shotgun (WGS) entry which is preliminary data.</text>
</comment>
<dbReference type="CDD" id="cd00090">
    <property type="entry name" value="HTH_ARSR"/>
    <property type="match status" value="1"/>
</dbReference>
<dbReference type="EMBL" id="JACHMB010000001">
    <property type="protein sequence ID" value="MBB5783558.1"/>
    <property type="molecule type" value="Genomic_DNA"/>
</dbReference>
<evidence type="ECO:0000259" key="6">
    <source>
        <dbReference type="PROSITE" id="PS50901"/>
    </source>
</evidence>
<dbReference type="GO" id="GO:0005524">
    <property type="term" value="F:ATP binding"/>
    <property type="evidence" value="ECO:0007669"/>
    <property type="project" value="UniProtKB-UniRule"/>
</dbReference>
<dbReference type="Proteomes" id="UP000579153">
    <property type="component" value="Unassembled WGS sequence"/>
</dbReference>
<name>A0A7W9GGW8_9ACTN</name>
<dbReference type="GO" id="GO:0006355">
    <property type="term" value="P:regulation of DNA-templated transcription"/>
    <property type="evidence" value="ECO:0007669"/>
    <property type="project" value="InterPro"/>
</dbReference>
<dbReference type="SUPFAM" id="SSF46785">
    <property type="entry name" value="Winged helix' DNA-binding domain"/>
    <property type="match status" value="1"/>
</dbReference>
<dbReference type="PROSITE" id="PS50901">
    <property type="entry name" value="FTSK"/>
    <property type="match status" value="1"/>
</dbReference>
<feature type="binding site" evidence="3">
    <location>
        <begin position="291"/>
        <end position="298"/>
    </location>
    <ligand>
        <name>ATP</name>
        <dbReference type="ChEBI" id="CHEBI:30616"/>
    </ligand>
</feature>
<dbReference type="Gene3D" id="1.10.10.10">
    <property type="entry name" value="Winged helix-like DNA-binding domain superfamily/Winged helix DNA-binding domain"/>
    <property type="match status" value="1"/>
</dbReference>
<feature type="domain" description="FtsK" evidence="6">
    <location>
        <begin position="275"/>
        <end position="450"/>
    </location>
</feature>
<evidence type="ECO:0000313" key="7">
    <source>
        <dbReference type="EMBL" id="MBB5783558.1"/>
    </source>
</evidence>
<dbReference type="InterPro" id="IPR002543">
    <property type="entry name" value="FtsK_dom"/>
</dbReference>
<accession>A0A7W9GGW8</accession>
<feature type="region of interest" description="Disordered" evidence="4">
    <location>
        <begin position="526"/>
        <end position="546"/>
    </location>
</feature>
<dbReference type="PANTHER" id="PTHR22683">
    <property type="entry name" value="SPORULATION PROTEIN RELATED"/>
    <property type="match status" value="1"/>
</dbReference>
<dbReference type="SUPFAM" id="SSF52540">
    <property type="entry name" value="P-loop containing nucleoside triphosphate hydrolases"/>
    <property type="match status" value="1"/>
</dbReference>
<evidence type="ECO:0000256" key="5">
    <source>
        <dbReference type="SAM" id="Phobius"/>
    </source>
</evidence>
<feature type="transmembrane region" description="Helical" evidence="5">
    <location>
        <begin position="78"/>
        <end position="97"/>
    </location>
</feature>
<proteinExistence type="predicted"/>
<dbReference type="InterPro" id="IPR036388">
    <property type="entry name" value="WH-like_DNA-bd_sf"/>
</dbReference>
<dbReference type="GO" id="GO:0003677">
    <property type="term" value="F:DNA binding"/>
    <property type="evidence" value="ECO:0007669"/>
    <property type="project" value="InterPro"/>
</dbReference>
<feature type="transmembrane region" description="Helical" evidence="5">
    <location>
        <begin position="134"/>
        <end position="152"/>
    </location>
</feature>
<reference evidence="7 8" key="1">
    <citation type="submission" date="2020-08" db="EMBL/GenBank/DDBJ databases">
        <title>Sequencing the genomes of 1000 actinobacteria strains.</title>
        <authorList>
            <person name="Klenk H.-P."/>
        </authorList>
    </citation>
    <scope>NUCLEOTIDE SEQUENCE [LARGE SCALE GENOMIC DNA]</scope>
    <source>
        <strain evidence="7 8">DSM 45507</strain>
    </source>
</reference>
<keyword evidence="5" id="KW-0812">Transmembrane</keyword>
<keyword evidence="1 3" id="KW-0547">Nucleotide-binding</keyword>
<evidence type="ECO:0000256" key="2">
    <source>
        <dbReference type="ARBA" id="ARBA00022840"/>
    </source>
</evidence>
<evidence type="ECO:0000256" key="4">
    <source>
        <dbReference type="SAM" id="MobiDB-lite"/>
    </source>
</evidence>
<evidence type="ECO:0000256" key="1">
    <source>
        <dbReference type="ARBA" id="ARBA00022741"/>
    </source>
</evidence>
<keyword evidence="5" id="KW-0472">Membrane</keyword>
<evidence type="ECO:0000313" key="8">
    <source>
        <dbReference type="Proteomes" id="UP000579153"/>
    </source>
</evidence>
<organism evidence="7 8">
    <name type="scientific">Nonomuraea jabiensis</name>
    <dbReference type="NCBI Taxonomy" id="882448"/>
    <lineage>
        <taxon>Bacteria</taxon>
        <taxon>Bacillati</taxon>
        <taxon>Actinomycetota</taxon>
        <taxon>Actinomycetes</taxon>
        <taxon>Streptosporangiales</taxon>
        <taxon>Streptosporangiaceae</taxon>
        <taxon>Nonomuraea</taxon>
    </lineage>
</organism>
<dbReference type="InterPro" id="IPR027417">
    <property type="entry name" value="P-loop_NTPase"/>
</dbReference>
<dbReference type="Gene3D" id="3.40.50.300">
    <property type="entry name" value="P-loop containing nucleotide triphosphate hydrolases"/>
    <property type="match status" value="1"/>
</dbReference>
<dbReference type="PANTHER" id="PTHR22683:SF41">
    <property type="entry name" value="DNA TRANSLOCASE FTSK"/>
    <property type="match status" value="1"/>
</dbReference>
<dbReference type="InterPro" id="IPR050206">
    <property type="entry name" value="FtsK/SpoIIIE/SftA"/>
</dbReference>
<dbReference type="InterPro" id="IPR036390">
    <property type="entry name" value="WH_DNA-bd_sf"/>
</dbReference>
<dbReference type="AlphaFoldDB" id="A0A7W9GGW8"/>